<reference evidence="1" key="1">
    <citation type="journal article" date="2020" name="Nature">
        <title>Giant virus diversity and host interactions through global metagenomics.</title>
        <authorList>
            <person name="Schulz F."/>
            <person name="Roux S."/>
            <person name="Paez-Espino D."/>
            <person name="Jungbluth S."/>
            <person name="Walsh D.A."/>
            <person name="Denef V.J."/>
            <person name="McMahon K.D."/>
            <person name="Konstantinidis K.T."/>
            <person name="Eloe-Fadrosh E.A."/>
            <person name="Kyrpides N.C."/>
            <person name="Woyke T."/>
        </authorList>
    </citation>
    <scope>NUCLEOTIDE SEQUENCE</scope>
    <source>
        <strain evidence="1">GVMAG-S-1101171-110</strain>
    </source>
</reference>
<evidence type="ECO:0000313" key="1">
    <source>
        <dbReference type="EMBL" id="QHU12308.1"/>
    </source>
</evidence>
<dbReference type="AlphaFoldDB" id="A0A6C0K7Q9"/>
<sequence length="168" mass="20204">MLSFTDWKKQRTRLRCVLNEATMEEAMLEFFHRGVTPMVKRSGYRWSREDHVIASKFIRLCYDIDTTVQMGDQYDLIPPTPDHRNLNEDRDTFHRFIDTETFLSLMEEWSCRSEIVGTRLDYKIEDFIYTWVNVELGKPGKFTRDMLQPDEDEQYNDRNAFAETHEEL</sequence>
<organism evidence="1">
    <name type="scientific">viral metagenome</name>
    <dbReference type="NCBI Taxonomy" id="1070528"/>
    <lineage>
        <taxon>unclassified sequences</taxon>
        <taxon>metagenomes</taxon>
        <taxon>organismal metagenomes</taxon>
    </lineage>
</organism>
<proteinExistence type="predicted"/>
<name>A0A6C0K7Q9_9ZZZZ</name>
<protein>
    <submittedName>
        <fullName evidence="1">Uncharacterized protein</fullName>
    </submittedName>
</protein>
<dbReference type="EMBL" id="MN740798">
    <property type="protein sequence ID" value="QHU12308.1"/>
    <property type="molecule type" value="Genomic_DNA"/>
</dbReference>
<accession>A0A6C0K7Q9</accession>